<dbReference type="AlphaFoldDB" id="A0A964E6D2"/>
<evidence type="ECO:0000313" key="2">
    <source>
        <dbReference type="Proteomes" id="UP000721844"/>
    </source>
</evidence>
<dbReference type="EMBL" id="JAESVA010000010">
    <property type="protein sequence ID" value="MCB8882903.1"/>
    <property type="molecule type" value="Genomic_DNA"/>
</dbReference>
<keyword evidence="2" id="KW-1185">Reference proteome</keyword>
<dbReference type="Proteomes" id="UP000721844">
    <property type="component" value="Unassembled WGS sequence"/>
</dbReference>
<gene>
    <name evidence="1" type="ORF">ACELLULO517_21835</name>
</gene>
<name>A0A964E6D2_9PROT</name>
<reference evidence="1 2" key="1">
    <citation type="journal article" date="2021" name="Microorganisms">
        <title>Acidisoma silvae sp. nov. and Acidisomacellulosilytica sp. nov., Two Acidophilic Bacteria Isolated from Decaying Wood, Hydrolyzing Cellulose and Producing Poly-3-hydroxybutyrate.</title>
        <authorList>
            <person name="Mieszkin S."/>
            <person name="Pouder E."/>
            <person name="Uroz S."/>
            <person name="Simon-Colin C."/>
            <person name="Alain K."/>
        </authorList>
    </citation>
    <scope>NUCLEOTIDE SEQUENCE [LARGE SCALE GENOMIC DNA]</scope>
    <source>
        <strain evidence="1 2">HW T5.17</strain>
    </source>
</reference>
<comment type="caution">
    <text evidence="1">The sequence shown here is derived from an EMBL/GenBank/DDBJ whole genome shotgun (WGS) entry which is preliminary data.</text>
</comment>
<dbReference type="RefSeq" id="WP_227309561.1">
    <property type="nucleotide sequence ID" value="NZ_JAESVA010000010.1"/>
</dbReference>
<sequence>MTTTVEALANMSRRVARYFHRLFSPLFRKAELTFGVTIAIPPFIKMELHYKKSFESPANDNRHARKRRTA</sequence>
<proteinExistence type="predicted"/>
<organism evidence="1 2">
    <name type="scientific">Acidisoma cellulosilyticum</name>
    <dbReference type="NCBI Taxonomy" id="2802395"/>
    <lineage>
        <taxon>Bacteria</taxon>
        <taxon>Pseudomonadati</taxon>
        <taxon>Pseudomonadota</taxon>
        <taxon>Alphaproteobacteria</taxon>
        <taxon>Acetobacterales</taxon>
        <taxon>Acidocellaceae</taxon>
        <taxon>Acidisoma</taxon>
    </lineage>
</organism>
<accession>A0A964E6D2</accession>
<protein>
    <submittedName>
        <fullName evidence="1">Uncharacterized protein</fullName>
    </submittedName>
</protein>
<evidence type="ECO:0000313" key="1">
    <source>
        <dbReference type="EMBL" id="MCB8882903.1"/>
    </source>
</evidence>